<dbReference type="Proteomes" id="UP001066276">
    <property type="component" value="Chromosome 3_2"/>
</dbReference>
<protein>
    <submittedName>
        <fullName evidence="2">Uncharacterized protein</fullName>
    </submittedName>
</protein>
<proteinExistence type="predicted"/>
<feature type="region of interest" description="Disordered" evidence="1">
    <location>
        <begin position="1"/>
        <end position="24"/>
    </location>
</feature>
<evidence type="ECO:0000313" key="3">
    <source>
        <dbReference type="Proteomes" id="UP001066276"/>
    </source>
</evidence>
<name>A0AAV7TZH5_PLEWA</name>
<accession>A0AAV7TZH5</accession>
<organism evidence="2 3">
    <name type="scientific">Pleurodeles waltl</name>
    <name type="common">Iberian ribbed newt</name>
    <dbReference type="NCBI Taxonomy" id="8319"/>
    <lineage>
        <taxon>Eukaryota</taxon>
        <taxon>Metazoa</taxon>
        <taxon>Chordata</taxon>
        <taxon>Craniata</taxon>
        <taxon>Vertebrata</taxon>
        <taxon>Euteleostomi</taxon>
        <taxon>Amphibia</taxon>
        <taxon>Batrachia</taxon>
        <taxon>Caudata</taxon>
        <taxon>Salamandroidea</taxon>
        <taxon>Salamandridae</taxon>
        <taxon>Pleurodelinae</taxon>
        <taxon>Pleurodeles</taxon>
    </lineage>
</organism>
<reference evidence="2" key="1">
    <citation type="journal article" date="2022" name="bioRxiv">
        <title>Sequencing and chromosome-scale assembly of the giantPleurodeles waltlgenome.</title>
        <authorList>
            <person name="Brown T."/>
            <person name="Elewa A."/>
            <person name="Iarovenko S."/>
            <person name="Subramanian E."/>
            <person name="Araus A.J."/>
            <person name="Petzold A."/>
            <person name="Susuki M."/>
            <person name="Suzuki K.-i.T."/>
            <person name="Hayashi T."/>
            <person name="Toyoda A."/>
            <person name="Oliveira C."/>
            <person name="Osipova E."/>
            <person name="Leigh N.D."/>
            <person name="Simon A."/>
            <person name="Yun M.H."/>
        </authorList>
    </citation>
    <scope>NUCLEOTIDE SEQUENCE</scope>
    <source>
        <strain evidence="2">20211129_DDA</strain>
        <tissue evidence="2">Liver</tissue>
    </source>
</reference>
<evidence type="ECO:0000256" key="1">
    <source>
        <dbReference type="SAM" id="MobiDB-lite"/>
    </source>
</evidence>
<dbReference type="AlphaFoldDB" id="A0AAV7TZH5"/>
<sequence length="80" mass="8735">MERRLLSANEGLGGPYRDDLPSANPVNPILKATRAAWRRCADRVEYSGALCDPHMPDVACRESWTAAPIGSSNHMFCSSS</sequence>
<keyword evidence="3" id="KW-1185">Reference proteome</keyword>
<evidence type="ECO:0000313" key="2">
    <source>
        <dbReference type="EMBL" id="KAJ1181571.1"/>
    </source>
</evidence>
<comment type="caution">
    <text evidence="2">The sequence shown here is derived from an EMBL/GenBank/DDBJ whole genome shotgun (WGS) entry which is preliminary data.</text>
</comment>
<dbReference type="EMBL" id="JANPWB010000006">
    <property type="protein sequence ID" value="KAJ1181571.1"/>
    <property type="molecule type" value="Genomic_DNA"/>
</dbReference>
<gene>
    <name evidence="2" type="ORF">NDU88_006776</name>
</gene>